<evidence type="ECO:0000313" key="1">
    <source>
        <dbReference type="EMBL" id="KAJ8981256.1"/>
    </source>
</evidence>
<dbReference type="EMBL" id="JAPWTJ010000192">
    <property type="protein sequence ID" value="KAJ8981256.1"/>
    <property type="molecule type" value="Genomic_DNA"/>
</dbReference>
<comment type="caution">
    <text evidence="1">The sequence shown here is derived from an EMBL/GenBank/DDBJ whole genome shotgun (WGS) entry which is preliminary data.</text>
</comment>
<evidence type="ECO:0000313" key="2">
    <source>
        <dbReference type="Proteomes" id="UP001162164"/>
    </source>
</evidence>
<accession>A0ABQ9JSN5</accession>
<sequence length="60" mass="6232">MTKVKKTPETSPKKRVLQGGVIVEDLREGQGAPAKNGRVVNALDNATKVGDTDSATGLPS</sequence>
<dbReference type="Proteomes" id="UP001162164">
    <property type="component" value="Unassembled WGS sequence"/>
</dbReference>
<organism evidence="1 2">
    <name type="scientific">Molorchus minor</name>
    <dbReference type="NCBI Taxonomy" id="1323400"/>
    <lineage>
        <taxon>Eukaryota</taxon>
        <taxon>Metazoa</taxon>
        <taxon>Ecdysozoa</taxon>
        <taxon>Arthropoda</taxon>
        <taxon>Hexapoda</taxon>
        <taxon>Insecta</taxon>
        <taxon>Pterygota</taxon>
        <taxon>Neoptera</taxon>
        <taxon>Endopterygota</taxon>
        <taxon>Coleoptera</taxon>
        <taxon>Polyphaga</taxon>
        <taxon>Cucujiformia</taxon>
        <taxon>Chrysomeloidea</taxon>
        <taxon>Cerambycidae</taxon>
        <taxon>Lamiinae</taxon>
        <taxon>Monochamini</taxon>
        <taxon>Molorchus</taxon>
    </lineage>
</organism>
<reference evidence="1" key="1">
    <citation type="journal article" date="2023" name="Insect Mol. Biol.">
        <title>Genome sequencing provides insights into the evolution of gene families encoding plant cell wall-degrading enzymes in longhorned beetles.</title>
        <authorList>
            <person name="Shin N.R."/>
            <person name="Okamura Y."/>
            <person name="Kirsch R."/>
            <person name="Pauchet Y."/>
        </authorList>
    </citation>
    <scope>NUCLEOTIDE SEQUENCE</scope>
    <source>
        <strain evidence="1">MMC_N1</strain>
    </source>
</reference>
<name>A0ABQ9JSN5_9CUCU</name>
<protein>
    <submittedName>
        <fullName evidence="1">Uncharacterized protein</fullName>
    </submittedName>
</protein>
<proteinExistence type="predicted"/>
<keyword evidence="2" id="KW-1185">Reference proteome</keyword>
<gene>
    <name evidence="1" type="ORF">NQ317_014567</name>
</gene>